<protein>
    <submittedName>
        <fullName evidence="2">Uncharacterized protein</fullName>
    </submittedName>
</protein>
<sequence>MGSVSPRAEREMPPNLLFTSYFNTVVETLGLLLYTPLVQDETSSIPPTVQMEALAPRRETSSVNGEQPRSCPSLRGSADSVDTR</sequence>
<dbReference type="EMBL" id="JAACJO010000003">
    <property type="protein sequence ID" value="KAF5360614.1"/>
    <property type="molecule type" value="Genomic_DNA"/>
</dbReference>
<feature type="region of interest" description="Disordered" evidence="1">
    <location>
        <begin position="53"/>
        <end position="84"/>
    </location>
</feature>
<keyword evidence="3" id="KW-1185">Reference proteome</keyword>
<organism evidence="2 3">
    <name type="scientific">Leucocoprinus leucothites</name>
    <dbReference type="NCBI Taxonomy" id="201217"/>
    <lineage>
        <taxon>Eukaryota</taxon>
        <taxon>Fungi</taxon>
        <taxon>Dikarya</taxon>
        <taxon>Basidiomycota</taxon>
        <taxon>Agaricomycotina</taxon>
        <taxon>Agaricomycetes</taxon>
        <taxon>Agaricomycetidae</taxon>
        <taxon>Agaricales</taxon>
        <taxon>Agaricineae</taxon>
        <taxon>Agaricaceae</taxon>
        <taxon>Leucocoprinus</taxon>
    </lineage>
</organism>
<evidence type="ECO:0000313" key="2">
    <source>
        <dbReference type="EMBL" id="KAF5360614.1"/>
    </source>
</evidence>
<dbReference type="Proteomes" id="UP000559027">
    <property type="component" value="Unassembled WGS sequence"/>
</dbReference>
<comment type="caution">
    <text evidence="2">The sequence shown here is derived from an EMBL/GenBank/DDBJ whole genome shotgun (WGS) entry which is preliminary data.</text>
</comment>
<evidence type="ECO:0000313" key="3">
    <source>
        <dbReference type="Proteomes" id="UP000559027"/>
    </source>
</evidence>
<evidence type="ECO:0000256" key="1">
    <source>
        <dbReference type="SAM" id="MobiDB-lite"/>
    </source>
</evidence>
<gene>
    <name evidence="2" type="ORF">D9756_004821</name>
</gene>
<accession>A0A8H5G945</accession>
<proteinExistence type="predicted"/>
<dbReference type="AlphaFoldDB" id="A0A8H5G945"/>
<reference evidence="2 3" key="1">
    <citation type="journal article" date="2020" name="ISME J.">
        <title>Uncovering the hidden diversity of litter-decomposition mechanisms in mushroom-forming fungi.</title>
        <authorList>
            <person name="Floudas D."/>
            <person name="Bentzer J."/>
            <person name="Ahren D."/>
            <person name="Johansson T."/>
            <person name="Persson P."/>
            <person name="Tunlid A."/>
        </authorList>
    </citation>
    <scope>NUCLEOTIDE SEQUENCE [LARGE SCALE GENOMIC DNA]</scope>
    <source>
        <strain evidence="2 3">CBS 146.42</strain>
    </source>
</reference>
<name>A0A8H5G945_9AGAR</name>